<dbReference type="OrthoDB" id="4209370at2"/>
<evidence type="ECO:0000256" key="1">
    <source>
        <dbReference type="SAM" id="Phobius"/>
    </source>
</evidence>
<evidence type="ECO:0000313" key="2">
    <source>
        <dbReference type="EMBL" id="SNY66974.1"/>
    </source>
</evidence>
<dbReference type="Proteomes" id="UP000219612">
    <property type="component" value="Unassembled WGS sequence"/>
</dbReference>
<dbReference type="RefSeq" id="WP_097327656.1">
    <property type="nucleotide sequence ID" value="NZ_OBDY01000031.1"/>
</dbReference>
<accession>A0A285K331</accession>
<keyword evidence="1" id="KW-0472">Membrane</keyword>
<dbReference type="AlphaFoldDB" id="A0A285K331"/>
<protein>
    <submittedName>
        <fullName evidence="2">Uncharacterized protein</fullName>
    </submittedName>
</protein>
<keyword evidence="1" id="KW-1133">Transmembrane helix</keyword>
<proteinExistence type="predicted"/>
<dbReference type="EMBL" id="OBDY01000031">
    <property type="protein sequence ID" value="SNY66974.1"/>
    <property type="molecule type" value="Genomic_DNA"/>
</dbReference>
<reference evidence="2 3" key="1">
    <citation type="submission" date="2017-09" db="EMBL/GenBank/DDBJ databases">
        <authorList>
            <person name="Ehlers B."/>
            <person name="Leendertz F.H."/>
        </authorList>
    </citation>
    <scope>NUCLEOTIDE SEQUENCE [LARGE SCALE GENOMIC DNA]</scope>
    <source>
        <strain evidence="2 3">CGMCC 4.6857</strain>
    </source>
</reference>
<keyword evidence="1" id="KW-0812">Transmembrane</keyword>
<feature type="transmembrane region" description="Helical" evidence="1">
    <location>
        <begin position="37"/>
        <end position="54"/>
    </location>
</feature>
<gene>
    <name evidence="2" type="ORF">SAMN05421748_1316</name>
</gene>
<keyword evidence="3" id="KW-1185">Reference proteome</keyword>
<sequence length="373" mass="37929">MGTDRLAALRDLDVPPLDVSIDRAVATGRRRVAMRRAGAAAFSVLAVAGVVAAVNRPPDQKSITPAANDCQVAALAMPAGEKQVTTTAIDPAGRFITGAVPASEETGGQGRALLWTDGQVKDLGVTGFGPTPLGVNAGGTVVGGVTRGERQVAWAWTNGTLRILPVPAGSDATANAINTRGDIVGVVAGRAAFWPAADPLKVHLLNAPGESGALGIGDEELIVGHAAGKPYVWKSTVEGGPLPSTGEGSATAISGDWIVGTSGPSTREGVIASPRMGPNAAGPTVRWQMDGKPAQPVPGMAAAGITSTGVVAGVTTKTELNPPYREATLSTRRLPHLSADRDYDVATAISADGTVIAGEQPSETVTRPLIWRC</sequence>
<organism evidence="2 3">
    <name type="scientific">Paractinoplanes atraurantiacus</name>
    <dbReference type="NCBI Taxonomy" id="1036182"/>
    <lineage>
        <taxon>Bacteria</taxon>
        <taxon>Bacillati</taxon>
        <taxon>Actinomycetota</taxon>
        <taxon>Actinomycetes</taxon>
        <taxon>Micromonosporales</taxon>
        <taxon>Micromonosporaceae</taxon>
        <taxon>Paractinoplanes</taxon>
    </lineage>
</organism>
<name>A0A285K331_9ACTN</name>
<evidence type="ECO:0000313" key="3">
    <source>
        <dbReference type="Proteomes" id="UP000219612"/>
    </source>
</evidence>